<evidence type="ECO:0000256" key="2">
    <source>
        <dbReference type="ARBA" id="ARBA00023186"/>
    </source>
</evidence>
<dbReference type="InterPro" id="IPR036869">
    <property type="entry name" value="J_dom_sf"/>
</dbReference>
<dbReference type="InterPro" id="IPR001623">
    <property type="entry name" value="DnaJ_domain"/>
</dbReference>
<comment type="subunit">
    <text evidence="4">Interacts with HscA and stimulates its ATPase activity.</text>
</comment>
<dbReference type="Pfam" id="PF07743">
    <property type="entry name" value="HSCB_C"/>
    <property type="match status" value="1"/>
</dbReference>
<reference evidence="6 7" key="1">
    <citation type="submission" date="2017-06" db="EMBL/GenBank/DDBJ databases">
        <authorList>
            <person name="Kim H.J."/>
            <person name="Triplett B.A."/>
        </authorList>
    </citation>
    <scope>NUCLEOTIDE SEQUENCE [LARGE SCALE GENOMIC DNA]</scope>
    <source>
        <strain evidence="6 7">MWH-VicM1</strain>
    </source>
</reference>
<dbReference type="InterPro" id="IPR004640">
    <property type="entry name" value="HscB"/>
</dbReference>
<comment type="similarity">
    <text evidence="1 4">Belongs to the HscB family.</text>
</comment>
<organism evidence="6 7">
    <name type="scientific">Polynucleobacter victoriensis</name>
    <dbReference type="NCBI Taxonomy" id="2049319"/>
    <lineage>
        <taxon>Bacteria</taxon>
        <taxon>Pseudomonadati</taxon>
        <taxon>Pseudomonadota</taxon>
        <taxon>Betaproteobacteria</taxon>
        <taxon>Burkholderiales</taxon>
        <taxon>Burkholderiaceae</taxon>
        <taxon>Polynucleobacter</taxon>
    </lineage>
</organism>
<evidence type="ECO:0000256" key="3">
    <source>
        <dbReference type="ARBA" id="ARBA00025596"/>
    </source>
</evidence>
<name>A0A212T1C2_9BURK</name>
<dbReference type="PANTHER" id="PTHR14021">
    <property type="entry name" value="IRON-SULFUR CLUSTER CO-CHAPERONE PROTEIN HSCB"/>
    <property type="match status" value="1"/>
</dbReference>
<dbReference type="NCBIfam" id="TIGR00714">
    <property type="entry name" value="hscB"/>
    <property type="match status" value="1"/>
</dbReference>
<dbReference type="OrthoDB" id="287587at2"/>
<evidence type="ECO:0000259" key="5">
    <source>
        <dbReference type="PROSITE" id="PS50076"/>
    </source>
</evidence>
<evidence type="ECO:0000313" key="7">
    <source>
        <dbReference type="Proteomes" id="UP000197215"/>
    </source>
</evidence>
<dbReference type="Gene3D" id="1.10.287.110">
    <property type="entry name" value="DnaJ domain"/>
    <property type="match status" value="1"/>
</dbReference>
<evidence type="ECO:0000313" key="6">
    <source>
        <dbReference type="EMBL" id="SNC59838.1"/>
    </source>
</evidence>
<keyword evidence="7" id="KW-1185">Reference proteome</keyword>
<dbReference type="AlphaFoldDB" id="A0A212T1C2"/>
<sequence>MSVVVANLSGFDDYFALFQIKPQFNIDRQALESAYLTVQKQVHPDLHAAGSDAEKRVSMQMATLANSAYRTLMNPIQRGLYLCTKNGVDPQLETNTAMPASFLMQQMEWRETLDDVRNDVVGLEQLYGEVEKTKNTVLKEVEQAIDDEKNFELAAQKLRALLFIDKFCVELEEAISA</sequence>
<protein>
    <recommendedName>
        <fullName evidence="4">Co-chaperone protein HscB homolog</fullName>
    </recommendedName>
</protein>
<dbReference type="SMART" id="SM00271">
    <property type="entry name" value="DnaJ"/>
    <property type="match status" value="1"/>
</dbReference>
<keyword evidence="2 4" id="KW-0143">Chaperone</keyword>
<dbReference type="HAMAP" id="MF_00682">
    <property type="entry name" value="HscB"/>
    <property type="match status" value="1"/>
</dbReference>
<dbReference type="InterPro" id="IPR009073">
    <property type="entry name" value="HscB_oligo_C"/>
</dbReference>
<dbReference type="EMBL" id="FYEX01000001">
    <property type="protein sequence ID" value="SNC59838.1"/>
    <property type="molecule type" value="Genomic_DNA"/>
</dbReference>
<dbReference type="PANTHER" id="PTHR14021:SF15">
    <property type="entry name" value="IRON-SULFUR CLUSTER CO-CHAPERONE PROTEIN HSCB"/>
    <property type="match status" value="1"/>
</dbReference>
<dbReference type="CDD" id="cd06257">
    <property type="entry name" value="DnaJ"/>
    <property type="match status" value="1"/>
</dbReference>
<dbReference type="GO" id="GO:0051087">
    <property type="term" value="F:protein-folding chaperone binding"/>
    <property type="evidence" value="ECO:0007669"/>
    <property type="project" value="InterPro"/>
</dbReference>
<gene>
    <name evidence="4" type="primary">hscB</name>
    <name evidence="6" type="ORF">SAMN06295916_0153</name>
</gene>
<feature type="domain" description="J" evidence="5">
    <location>
        <begin position="13"/>
        <end position="85"/>
    </location>
</feature>
<dbReference type="GO" id="GO:0006457">
    <property type="term" value="P:protein folding"/>
    <property type="evidence" value="ECO:0007669"/>
    <property type="project" value="UniProtKB-UniRule"/>
</dbReference>
<dbReference type="Gene3D" id="1.20.1280.20">
    <property type="entry name" value="HscB, C-terminal domain"/>
    <property type="match status" value="1"/>
</dbReference>
<comment type="function">
    <text evidence="3 4">Co-chaperone involved in the maturation of iron-sulfur cluster-containing proteins. Seems to help targeting proteins to be folded toward HscA.</text>
</comment>
<evidence type="ECO:0000256" key="4">
    <source>
        <dbReference type="HAMAP-Rule" id="MF_00682"/>
    </source>
</evidence>
<dbReference type="Proteomes" id="UP000197215">
    <property type="component" value="Unassembled WGS sequence"/>
</dbReference>
<proteinExistence type="inferred from homology"/>
<accession>A0A212T1C2</accession>
<dbReference type="GO" id="GO:0044571">
    <property type="term" value="P:[2Fe-2S] cluster assembly"/>
    <property type="evidence" value="ECO:0007669"/>
    <property type="project" value="InterPro"/>
</dbReference>
<dbReference type="PROSITE" id="PS50076">
    <property type="entry name" value="DNAJ_2"/>
    <property type="match status" value="1"/>
</dbReference>
<dbReference type="SUPFAM" id="SSF47144">
    <property type="entry name" value="HSC20 (HSCB), C-terminal oligomerisation domain"/>
    <property type="match status" value="1"/>
</dbReference>
<dbReference type="GO" id="GO:1990230">
    <property type="term" value="C:iron-sulfur cluster transfer complex"/>
    <property type="evidence" value="ECO:0007669"/>
    <property type="project" value="TreeGrafter"/>
</dbReference>
<dbReference type="GO" id="GO:0001671">
    <property type="term" value="F:ATPase activator activity"/>
    <property type="evidence" value="ECO:0007669"/>
    <property type="project" value="InterPro"/>
</dbReference>
<dbReference type="SUPFAM" id="SSF46565">
    <property type="entry name" value="Chaperone J-domain"/>
    <property type="match status" value="1"/>
</dbReference>
<dbReference type="GO" id="GO:0051259">
    <property type="term" value="P:protein complex oligomerization"/>
    <property type="evidence" value="ECO:0007669"/>
    <property type="project" value="InterPro"/>
</dbReference>
<evidence type="ECO:0000256" key="1">
    <source>
        <dbReference type="ARBA" id="ARBA00010476"/>
    </source>
</evidence>
<dbReference type="InterPro" id="IPR036386">
    <property type="entry name" value="HscB_C_sf"/>
</dbReference>